<name>A0A176VL02_MARPO</name>
<dbReference type="InterPro" id="IPR000894">
    <property type="entry name" value="RuBisCO_ssu_dom"/>
</dbReference>
<keyword evidence="2" id="KW-0113">Calvin cycle</keyword>
<protein>
    <recommendedName>
        <fullName evidence="5">Ribulose bisphosphate carboxylase small subunit domain-containing protein</fullName>
    </recommendedName>
</protein>
<evidence type="ECO:0000256" key="3">
    <source>
        <dbReference type="ARBA" id="ARBA00023238"/>
    </source>
</evidence>
<reference evidence="6" key="1">
    <citation type="submission" date="2016-03" db="EMBL/GenBank/DDBJ databases">
        <title>Mechanisms controlling the formation of the plant cell surface in tip-growing cells are functionally conserved among land plants.</title>
        <authorList>
            <person name="Honkanen S."/>
            <person name="Jones V.A."/>
            <person name="Morieri G."/>
            <person name="Champion C."/>
            <person name="Hetherington A.J."/>
            <person name="Kelly S."/>
            <person name="Saint-Marcoux D."/>
            <person name="Proust H."/>
            <person name="Prescott H."/>
            <person name="Dolan L."/>
        </authorList>
    </citation>
    <scope>NUCLEOTIDE SEQUENCE [LARGE SCALE GENOMIC DNA]</scope>
    <source>
        <tissue evidence="6">Whole gametophyte</tissue>
    </source>
</reference>
<dbReference type="GO" id="GO:0019253">
    <property type="term" value="P:reductive pentose-phosphate cycle"/>
    <property type="evidence" value="ECO:0007669"/>
    <property type="project" value="UniProtKB-KW"/>
</dbReference>
<accession>A0A176VL02</accession>
<gene>
    <name evidence="6" type="ORF">AXG93_3833s1260</name>
</gene>
<evidence type="ECO:0000259" key="5">
    <source>
        <dbReference type="SMART" id="SM00961"/>
    </source>
</evidence>
<keyword evidence="4" id="KW-0120">Carbon dioxide fixation</keyword>
<evidence type="ECO:0000256" key="2">
    <source>
        <dbReference type="ARBA" id="ARBA00022567"/>
    </source>
</evidence>
<dbReference type="AlphaFoldDB" id="A0A176VL02"/>
<dbReference type="PANTHER" id="PTHR31262">
    <property type="entry name" value="RIBULOSE BISPHOSPHATE CARBOXYLASE SMALL CHAIN 1, CHLOROPLASTIC"/>
    <property type="match status" value="1"/>
</dbReference>
<sequence>MGRGVIAQEMMGFGESWFTTSDQNSDRSGLPDKEFDHSLRICRRSHRFEEMVITKRISYSQACDKWEVISASSPGGPMFFVIAITFGVVPRNTRNFTHPDQAMIFVVASSSSVFTPVSALASEVSASSPPEIVSVKALSQASRVPLLLAGHPVIHFEQGVVTRENNNMPGYCQDGHYWTMGKLPMFGCKDSGTVLSEIEACKAVYSRHCFLRFLGLDSIKQIQCSAFIVHKRTGP</sequence>
<evidence type="ECO:0000256" key="4">
    <source>
        <dbReference type="ARBA" id="ARBA00023300"/>
    </source>
</evidence>
<dbReference type="PANTHER" id="PTHR31262:SF0">
    <property type="entry name" value="RIBULOSE BISPHOSPHATE CARBOXYLASE SMALL SUBUNIT, CHLOROPLASTIC 1"/>
    <property type="match status" value="1"/>
</dbReference>
<dbReference type="InterPro" id="IPR024681">
    <property type="entry name" value="RuBisCO_ssu"/>
</dbReference>
<dbReference type="Proteomes" id="UP000077202">
    <property type="component" value="Unassembled WGS sequence"/>
</dbReference>
<dbReference type="SUPFAM" id="SSF55239">
    <property type="entry name" value="RuBisCO, small subunit"/>
    <property type="match status" value="1"/>
</dbReference>
<feature type="domain" description="Ribulose bisphosphate carboxylase small subunit" evidence="5">
    <location>
        <begin position="137"/>
        <end position="232"/>
    </location>
</feature>
<comment type="caution">
    <text evidence="6">The sequence shown here is derived from an EMBL/GenBank/DDBJ whole genome shotgun (WGS) entry which is preliminary data.</text>
</comment>
<dbReference type="SMART" id="SM00961">
    <property type="entry name" value="RuBisCO_small"/>
    <property type="match status" value="1"/>
</dbReference>
<dbReference type="EMBL" id="LVLJ01003509">
    <property type="protein sequence ID" value="OAE21247.1"/>
    <property type="molecule type" value="Genomic_DNA"/>
</dbReference>
<keyword evidence="1" id="KW-0602">Photosynthesis</keyword>
<dbReference type="Pfam" id="PF00101">
    <property type="entry name" value="RuBisCO_small"/>
    <property type="match status" value="1"/>
</dbReference>
<dbReference type="GO" id="GO:0009853">
    <property type="term" value="P:photorespiration"/>
    <property type="evidence" value="ECO:0007669"/>
    <property type="project" value="UniProtKB-KW"/>
</dbReference>
<dbReference type="Gene3D" id="3.30.190.10">
    <property type="entry name" value="Ribulose bisphosphate carboxylase, small subunit"/>
    <property type="match status" value="1"/>
</dbReference>
<keyword evidence="3" id="KW-0601">Photorespiration</keyword>
<keyword evidence="7" id="KW-1185">Reference proteome</keyword>
<evidence type="ECO:0000256" key="1">
    <source>
        <dbReference type="ARBA" id="ARBA00022531"/>
    </source>
</evidence>
<dbReference type="InterPro" id="IPR036385">
    <property type="entry name" value="RuBisCO_ssu_sf"/>
</dbReference>
<evidence type="ECO:0000313" key="6">
    <source>
        <dbReference type="EMBL" id="OAE21247.1"/>
    </source>
</evidence>
<organism evidence="6 7">
    <name type="scientific">Marchantia polymorpha subsp. ruderalis</name>
    <dbReference type="NCBI Taxonomy" id="1480154"/>
    <lineage>
        <taxon>Eukaryota</taxon>
        <taxon>Viridiplantae</taxon>
        <taxon>Streptophyta</taxon>
        <taxon>Embryophyta</taxon>
        <taxon>Marchantiophyta</taxon>
        <taxon>Marchantiopsida</taxon>
        <taxon>Marchantiidae</taxon>
        <taxon>Marchantiales</taxon>
        <taxon>Marchantiaceae</taxon>
        <taxon>Marchantia</taxon>
    </lineage>
</organism>
<evidence type="ECO:0000313" key="7">
    <source>
        <dbReference type="Proteomes" id="UP000077202"/>
    </source>
</evidence>
<proteinExistence type="predicted"/>